<accession>A0A7R7XRP4</accession>
<name>A0A7R7XRP4_9EURO</name>
<dbReference type="RefSeq" id="XP_041557753.1">
    <property type="nucleotide sequence ID" value="XM_041705248.1"/>
</dbReference>
<keyword evidence="2" id="KW-1185">Reference proteome</keyword>
<dbReference type="Proteomes" id="UP000654913">
    <property type="component" value="Chromosome 5"/>
</dbReference>
<dbReference type="GeneID" id="64975564"/>
<reference evidence="1" key="2">
    <citation type="submission" date="2021-02" db="EMBL/GenBank/DDBJ databases">
        <title>Aspergillus puulaauensis MK2 genome sequence.</title>
        <authorList>
            <person name="Futagami T."/>
            <person name="Mori K."/>
            <person name="Kadooka C."/>
            <person name="Tanaka T."/>
        </authorList>
    </citation>
    <scope>NUCLEOTIDE SEQUENCE</scope>
    <source>
        <strain evidence="1">MK2</strain>
    </source>
</reference>
<protein>
    <submittedName>
        <fullName evidence="1">Uncharacterized protein</fullName>
    </submittedName>
</protein>
<reference evidence="1" key="1">
    <citation type="submission" date="2021-01" db="EMBL/GenBank/DDBJ databases">
        <authorList>
            <consortium name="Aspergillus puulaauensis MK2 genome sequencing consortium"/>
            <person name="Kazuki M."/>
            <person name="Futagami T."/>
        </authorList>
    </citation>
    <scope>NUCLEOTIDE SEQUENCE</scope>
    <source>
        <strain evidence="1">MK2</strain>
    </source>
</reference>
<proteinExistence type="predicted"/>
<dbReference type="KEGG" id="apuu:APUU_50270A"/>
<sequence length="60" mass="6973">MDKNNTNGKPGSKLSSQDLARYQAELMWMHDKTIREIKEAKEKDAREAELRAKRAQQAQQ</sequence>
<evidence type="ECO:0000313" key="1">
    <source>
        <dbReference type="EMBL" id="BCS25559.1"/>
    </source>
</evidence>
<dbReference type="AlphaFoldDB" id="A0A7R7XRP4"/>
<dbReference type="EMBL" id="AP024447">
    <property type="protein sequence ID" value="BCS25559.1"/>
    <property type="molecule type" value="Genomic_DNA"/>
</dbReference>
<gene>
    <name evidence="1" type="ORF">APUU_50270A</name>
</gene>
<evidence type="ECO:0000313" key="2">
    <source>
        <dbReference type="Proteomes" id="UP000654913"/>
    </source>
</evidence>
<dbReference type="OrthoDB" id="10527198at2759"/>
<organism evidence="1 2">
    <name type="scientific">Aspergillus puulaauensis</name>
    <dbReference type="NCBI Taxonomy" id="1220207"/>
    <lineage>
        <taxon>Eukaryota</taxon>
        <taxon>Fungi</taxon>
        <taxon>Dikarya</taxon>
        <taxon>Ascomycota</taxon>
        <taxon>Pezizomycotina</taxon>
        <taxon>Eurotiomycetes</taxon>
        <taxon>Eurotiomycetidae</taxon>
        <taxon>Eurotiales</taxon>
        <taxon>Aspergillaceae</taxon>
        <taxon>Aspergillus</taxon>
    </lineage>
</organism>